<dbReference type="AlphaFoldDB" id="C7YK32"/>
<organism evidence="2 3">
    <name type="scientific">Fusarium vanettenii (strain ATCC MYA-4622 / CBS 123669 / FGSC 9596 / NRRL 45880 / 77-13-4)</name>
    <name type="common">Fusarium solani subsp. pisi</name>
    <dbReference type="NCBI Taxonomy" id="660122"/>
    <lineage>
        <taxon>Eukaryota</taxon>
        <taxon>Fungi</taxon>
        <taxon>Dikarya</taxon>
        <taxon>Ascomycota</taxon>
        <taxon>Pezizomycotina</taxon>
        <taxon>Sordariomycetes</taxon>
        <taxon>Hypocreomycetidae</taxon>
        <taxon>Hypocreales</taxon>
        <taxon>Nectriaceae</taxon>
        <taxon>Fusarium</taxon>
        <taxon>Fusarium solani species complex</taxon>
        <taxon>Fusarium vanettenii</taxon>
    </lineage>
</organism>
<keyword evidence="3" id="KW-1185">Reference proteome</keyword>
<dbReference type="RefSeq" id="XP_003053385.1">
    <property type="nucleotide sequence ID" value="XM_003053339.1"/>
</dbReference>
<feature type="compositionally biased region" description="Basic residues" evidence="1">
    <location>
        <begin position="109"/>
        <end position="124"/>
    </location>
</feature>
<feature type="compositionally biased region" description="Low complexity" evidence="1">
    <location>
        <begin position="99"/>
        <end position="108"/>
    </location>
</feature>
<dbReference type="EMBL" id="GG698896">
    <property type="protein sequence ID" value="EEU47672.1"/>
    <property type="molecule type" value="Genomic_DNA"/>
</dbReference>
<dbReference type="OrthoDB" id="5404489at2759"/>
<dbReference type="KEGG" id="nhe:NECHADRAFT_74466"/>
<dbReference type="VEuPathDB" id="FungiDB:NECHADRAFT_74466"/>
<dbReference type="eggNOG" id="ENOG502RM54">
    <property type="taxonomic scope" value="Eukaryota"/>
</dbReference>
<dbReference type="HOGENOM" id="CLU_659038_0_0_1"/>
<name>C7YK32_FUSV7</name>
<evidence type="ECO:0000313" key="3">
    <source>
        <dbReference type="Proteomes" id="UP000005206"/>
    </source>
</evidence>
<dbReference type="Proteomes" id="UP000005206">
    <property type="component" value="Chromosome 1"/>
</dbReference>
<sequence>MLAGLSWVGWPAGRQLWPRVALDPIGKYTDHDGKGGSDLAQVYGIVLYKLNLSRLTYTFNNRQKHSSSKETNSITFAQLEVRVFDMPTTRSGRESNPEASSAPSAPKAKSTRPRRLSSPHKAKKASGGALAASNRRRSRIMSTEAKHEWTYQYFQGLDVNDLPELEPEAVPSGTTQVNFTSPFEGEGIFEVVAGKDGPGSGAVRLSRVKDGHSDTFIVPFQNIDMDKHLHKSPEGQPPVFKIIEAKLNEQLAPQSKKVILYVDKTPVPTDVLMFKCIAALTSVSDSYVERGEGSLFFLSTGILWLGESTIYLSIKSLSRSLLPFARDAASKTAPKPPWPIVAMGLFLPVSEPFYNAKGEDDDGTILEFRDIENYSSVKGKIISYFGEHNVELDQVEQHFYNYKDDEPMSGFSPLMED</sequence>
<dbReference type="GeneID" id="9676717"/>
<dbReference type="InParanoid" id="C7YK32"/>
<evidence type="ECO:0000313" key="2">
    <source>
        <dbReference type="EMBL" id="EEU47672.1"/>
    </source>
</evidence>
<gene>
    <name evidence="2" type="ORF">NECHADRAFT_74466</name>
</gene>
<reference evidence="2 3" key="1">
    <citation type="journal article" date="2009" name="PLoS Genet.">
        <title>The genome of Nectria haematococca: contribution of supernumerary chromosomes to gene expansion.</title>
        <authorList>
            <person name="Coleman J.J."/>
            <person name="Rounsley S.D."/>
            <person name="Rodriguez-Carres M."/>
            <person name="Kuo A."/>
            <person name="Wasmann C.C."/>
            <person name="Grimwood J."/>
            <person name="Schmutz J."/>
            <person name="Taga M."/>
            <person name="White G.J."/>
            <person name="Zhou S."/>
            <person name="Schwartz D.C."/>
            <person name="Freitag M."/>
            <person name="Ma L.J."/>
            <person name="Danchin E.G."/>
            <person name="Henrissat B."/>
            <person name="Coutinho P.M."/>
            <person name="Nelson D.R."/>
            <person name="Straney D."/>
            <person name="Napoli C.A."/>
            <person name="Barker B.M."/>
            <person name="Gribskov M."/>
            <person name="Rep M."/>
            <person name="Kroken S."/>
            <person name="Molnar I."/>
            <person name="Rensing C."/>
            <person name="Kennell J.C."/>
            <person name="Zamora J."/>
            <person name="Farman M.L."/>
            <person name="Selker E.U."/>
            <person name="Salamov A."/>
            <person name="Shapiro H."/>
            <person name="Pangilinan J."/>
            <person name="Lindquist E."/>
            <person name="Lamers C."/>
            <person name="Grigoriev I.V."/>
            <person name="Geiser D.M."/>
            <person name="Covert S.F."/>
            <person name="Temporini E."/>
            <person name="Vanetten H.D."/>
        </authorList>
    </citation>
    <scope>NUCLEOTIDE SEQUENCE [LARGE SCALE GENOMIC DNA]</scope>
    <source>
        <strain evidence="3">ATCC MYA-4622 / CBS 123669 / FGSC 9596 / NRRL 45880 / 77-13-4</strain>
    </source>
</reference>
<evidence type="ECO:0000256" key="1">
    <source>
        <dbReference type="SAM" id="MobiDB-lite"/>
    </source>
</evidence>
<proteinExistence type="predicted"/>
<accession>C7YK32</accession>
<protein>
    <submittedName>
        <fullName evidence="2">Uncharacterized protein</fullName>
    </submittedName>
</protein>
<feature type="region of interest" description="Disordered" evidence="1">
    <location>
        <begin position="88"/>
        <end position="139"/>
    </location>
</feature>